<evidence type="ECO:0000313" key="1">
    <source>
        <dbReference type="EMBL" id="CEK70672.1"/>
    </source>
</evidence>
<reference evidence="1" key="1">
    <citation type="submission" date="2014-12" db="EMBL/GenBank/DDBJ databases">
        <title>Insight into the proteome of Arion vulgaris.</title>
        <authorList>
            <person name="Aradska J."/>
            <person name="Bulat T."/>
            <person name="Smidak R."/>
            <person name="Sarate P."/>
            <person name="Gangsoo J."/>
            <person name="Sialana F."/>
            <person name="Bilban M."/>
            <person name="Lubec G."/>
        </authorList>
    </citation>
    <scope>NUCLEOTIDE SEQUENCE</scope>
    <source>
        <tissue evidence="1">Skin</tissue>
    </source>
</reference>
<dbReference type="AlphaFoldDB" id="A0A0B6ZQJ8"/>
<organism evidence="1">
    <name type="scientific">Arion vulgaris</name>
    <dbReference type="NCBI Taxonomy" id="1028688"/>
    <lineage>
        <taxon>Eukaryota</taxon>
        <taxon>Metazoa</taxon>
        <taxon>Spiralia</taxon>
        <taxon>Lophotrochozoa</taxon>
        <taxon>Mollusca</taxon>
        <taxon>Gastropoda</taxon>
        <taxon>Heterobranchia</taxon>
        <taxon>Euthyneura</taxon>
        <taxon>Panpulmonata</taxon>
        <taxon>Eupulmonata</taxon>
        <taxon>Stylommatophora</taxon>
        <taxon>Helicina</taxon>
        <taxon>Arionoidea</taxon>
        <taxon>Arionidae</taxon>
        <taxon>Arion</taxon>
    </lineage>
</organism>
<sequence length="66" mass="7611">FFQFTDYNYLKKTKLTLEKPRNDTKVLSITKNISGTSHTQTQIEYLTLVTHKRLCGNTNTLLQSSS</sequence>
<dbReference type="EMBL" id="HACG01023807">
    <property type="protein sequence ID" value="CEK70672.1"/>
    <property type="molecule type" value="Transcribed_RNA"/>
</dbReference>
<name>A0A0B6ZQJ8_9EUPU</name>
<feature type="non-terminal residue" evidence="1">
    <location>
        <position position="1"/>
    </location>
</feature>
<protein>
    <submittedName>
        <fullName evidence="1">Uncharacterized protein</fullName>
    </submittedName>
</protein>
<gene>
    <name evidence="1" type="primary">ORF75179</name>
</gene>
<accession>A0A0B6ZQJ8</accession>
<proteinExistence type="predicted"/>